<dbReference type="SUPFAM" id="SSF103088">
    <property type="entry name" value="OmpA-like"/>
    <property type="match status" value="1"/>
</dbReference>
<feature type="domain" description="OmpA-like" evidence="4">
    <location>
        <begin position="253"/>
        <end position="356"/>
    </location>
</feature>
<accession>A0ABS9ZA46</accession>
<dbReference type="InterPro" id="IPR036737">
    <property type="entry name" value="OmpA-like_sf"/>
</dbReference>
<evidence type="ECO:0000256" key="3">
    <source>
        <dbReference type="SAM" id="Phobius"/>
    </source>
</evidence>
<organism evidence="5 6">
    <name type="scientific">Candidatus Rhodoblastus alkanivorans</name>
    <dbReference type="NCBI Taxonomy" id="2954117"/>
    <lineage>
        <taxon>Bacteria</taxon>
        <taxon>Pseudomonadati</taxon>
        <taxon>Pseudomonadota</taxon>
        <taxon>Alphaproteobacteria</taxon>
        <taxon>Hyphomicrobiales</taxon>
        <taxon>Rhodoblastaceae</taxon>
        <taxon>Rhodoblastus</taxon>
    </lineage>
</organism>
<dbReference type="RefSeq" id="WP_243067843.1">
    <property type="nucleotide sequence ID" value="NZ_JAIVFK010000024.1"/>
</dbReference>
<dbReference type="Gene3D" id="3.30.1330.60">
    <property type="entry name" value="OmpA-like domain"/>
    <property type="match status" value="1"/>
</dbReference>
<evidence type="ECO:0000313" key="5">
    <source>
        <dbReference type="EMBL" id="MCI4683926.1"/>
    </source>
</evidence>
<keyword evidence="3" id="KW-0812">Transmembrane</keyword>
<protein>
    <submittedName>
        <fullName evidence="5">OmpA family protein</fullName>
    </submittedName>
</protein>
<keyword evidence="6" id="KW-1185">Reference proteome</keyword>
<dbReference type="Pfam" id="PF00691">
    <property type="entry name" value="OmpA"/>
    <property type="match status" value="1"/>
</dbReference>
<reference evidence="5" key="1">
    <citation type="journal article" date="2022" name="ISME J.">
        <title>Identification of active gaseous-alkane degraders at natural gas seeps.</title>
        <authorList>
            <person name="Farhan Ul Haque M."/>
            <person name="Hernandez M."/>
            <person name="Crombie A.T."/>
            <person name="Murrell J.C."/>
        </authorList>
    </citation>
    <scope>NUCLEOTIDE SEQUENCE</scope>
    <source>
        <strain evidence="5">PC2</strain>
    </source>
</reference>
<evidence type="ECO:0000259" key="4">
    <source>
        <dbReference type="PROSITE" id="PS51123"/>
    </source>
</evidence>
<comment type="caution">
    <text evidence="5">The sequence shown here is derived from an EMBL/GenBank/DDBJ whole genome shotgun (WGS) entry which is preliminary data.</text>
</comment>
<sequence>MRRPGIWWIGLAAATGLWLALIHFEAPKLESGLAARADAVLREKLGGSATVFAQGRDLRVAGLIFDQSARAGALAALRALPGAGRVEDDLKPPPPLSPYAWRAARNGADLVLGGATPTPAARAALVEAARKAAPGARIVDDMIYASGAPPDFVVRAAALLPALAHLRHGEARLRDGAATLAGEAANEAEYRAVASAAAGLPVKLDVPPPGAPRPETTADSGVKTLPPSQSAVTRPAAPPMSALAPKAAEDCNAALARMARATPVQFENAARLTPASKAPLKALAAAAKACPSATLAISGLSDSASERGDDLSWRRAEAVAAFLLAEGVEPQSLHISGPGEGRPAEGGEGRIDIQAR</sequence>
<gene>
    <name evidence="5" type="ORF">K2U94_14360</name>
</gene>
<keyword evidence="1 3" id="KW-0472">Membrane</keyword>
<feature type="compositionally biased region" description="Basic and acidic residues" evidence="2">
    <location>
        <begin position="342"/>
        <end position="356"/>
    </location>
</feature>
<dbReference type="Proteomes" id="UP001139104">
    <property type="component" value="Unassembled WGS sequence"/>
</dbReference>
<name>A0ABS9ZA46_9HYPH</name>
<feature type="region of interest" description="Disordered" evidence="2">
    <location>
        <begin position="205"/>
        <end position="237"/>
    </location>
</feature>
<evidence type="ECO:0000313" key="6">
    <source>
        <dbReference type="Proteomes" id="UP001139104"/>
    </source>
</evidence>
<dbReference type="Gene3D" id="3.40.1520.20">
    <property type="match status" value="1"/>
</dbReference>
<dbReference type="InterPro" id="IPR006665">
    <property type="entry name" value="OmpA-like"/>
</dbReference>
<dbReference type="EMBL" id="JAIVFP010000001">
    <property type="protein sequence ID" value="MCI4683926.1"/>
    <property type="molecule type" value="Genomic_DNA"/>
</dbReference>
<keyword evidence="3" id="KW-1133">Transmembrane helix</keyword>
<evidence type="ECO:0000256" key="2">
    <source>
        <dbReference type="SAM" id="MobiDB-lite"/>
    </source>
</evidence>
<dbReference type="PROSITE" id="PS51123">
    <property type="entry name" value="OMPA_2"/>
    <property type="match status" value="1"/>
</dbReference>
<feature type="transmembrane region" description="Helical" evidence="3">
    <location>
        <begin position="6"/>
        <end position="24"/>
    </location>
</feature>
<evidence type="ECO:0000256" key="1">
    <source>
        <dbReference type="PROSITE-ProRule" id="PRU00473"/>
    </source>
</evidence>
<proteinExistence type="predicted"/>
<feature type="region of interest" description="Disordered" evidence="2">
    <location>
        <begin position="332"/>
        <end position="356"/>
    </location>
</feature>